<dbReference type="SUPFAM" id="SSF56112">
    <property type="entry name" value="Protein kinase-like (PK-like)"/>
    <property type="match status" value="1"/>
</dbReference>
<proteinExistence type="predicted"/>
<dbReference type="InterPro" id="IPR011009">
    <property type="entry name" value="Kinase-like_dom_sf"/>
</dbReference>
<protein>
    <submittedName>
        <fullName evidence="1">10564_t:CDS:1</fullName>
    </submittedName>
</protein>
<feature type="non-terminal residue" evidence="1">
    <location>
        <position position="1"/>
    </location>
</feature>
<organism evidence="1 2">
    <name type="scientific">Racocetra fulgida</name>
    <dbReference type="NCBI Taxonomy" id="60492"/>
    <lineage>
        <taxon>Eukaryota</taxon>
        <taxon>Fungi</taxon>
        <taxon>Fungi incertae sedis</taxon>
        <taxon>Mucoromycota</taxon>
        <taxon>Glomeromycotina</taxon>
        <taxon>Glomeromycetes</taxon>
        <taxon>Diversisporales</taxon>
        <taxon>Gigasporaceae</taxon>
        <taxon>Racocetra</taxon>
    </lineage>
</organism>
<keyword evidence="2" id="KW-1185">Reference proteome</keyword>
<gene>
    <name evidence="1" type="ORF">RFULGI_LOCUS9175</name>
</gene>
<accession>A0A9N9ECT2</accession>
<dbReference type="EMBL" id="CAJVPZ010015928">
    <property type="protein sequence ID" value="CAG8669689.1"/>
    <property type="molecule type" value="Genomic_DNA"/>
</dbReference>
<dbReference type="Gene3D" id="1.10.510.10">
    <property type="entry name" value="Transferase(Phosphotransferase) domain 1"/>
    <property type="match status" value="1"/>
</dbReference>
<dbReference type="OrthoDB" id="2396740at2759"/>
<comment type="caution">
    <text evidence="1">The sequence shown here is derived from an EMBL/GenBank/DDBJ whole genome shotgun (WGS) entry which is preliminary data.</text>
</comment>
<name>A0A9N9ECT2_9GLOM</name>
<dbReference type="AlphaFoldDB" id="A0A9N9ECT2"/>
<evidence type="ECO:0000313" key="1">
    <source>
        <dbReference type="EMBL" id="CAG8669689.1"/>
    </source>
</evidence>
<reference evidence="1" key="1">
    <citation type="submission" date="2021-06" db="EMBL/GenBank/DDBJ databases">
        <authorList>
            <person name="Kallberg Y."/>
            <person name="Tangrot J."/>
            <person name="Rosling A."/>
        </authorList>
    </citation>
    <scope>NUCLEOTIDE SEQUENCE</scope>
    <source>
        <strain evidence="1">IN212</strain>
    </source>
</reference>
<feature type="non-terminal residue" evidence="1">
    <location>
        <position position="52"/>
    </location>
</feature>
<evidence type="ECO:0000313" key="2">
    <source>
        <dbReference type="Proteomes" id="UP000789396"/>
    </source>
</evidence>
<sequence>GLRPKIPPDIPELVTQSIMRCWDAQPDERPTSEELHAILYEWQTDLRKDKSY</sequence>
<dbReference type="Proteomes" id="UP000789396">
    <property type="component" value="Unassembled WGS sequence"/>
</dbReference>